<accession>A0A4U1J145</accession>
<dbReference type="Proteomes" id="UP000309215">
    <property type="component" value="Unassembled WGS sequence"/>
</dbReference>
<dbReference type="AlphaFoldDB" id="A0A4U1J145"/>
<evidence type="ECO:0000313" key="3">
    <source>
        <dbReference type="Proteomes" id="UP000309215"/>
    </source>
</evidence>
<keyword evidence="3" id="KW-1185">Reference proteome</keyword>
<gene>
    <name evidence="2" type="ORF">E8A74_33180</name>
</gene>
<evidence type="ECO:0000313" key="2">
    <source>
        <dbReference type="EMBL" id="TKD00780.1"/>
    </source>
</evidence>
<dbReference type="RefSeq" id="WP_136933133.1">
    <property type="nucleotide sequence ID" value="NZ_SSMQ01000044.1"/>
</dbReference>
<evidence type="ECO:0000256" key="1">
    <source>
        <dbReference type="SAM" id="Phobius"/>
    </source>
</evidence>
<proteinExistence type="predicted"/>
<keyword evidence="1" id="KW-1133">Transmembrane helix</keyword>
<keyword evidence="1" id="KW-0812">Transmembrane</keyword>
<sequence length="353" mass="37526">MSPREVAPRTRGMPAAHLADGWTGGPGKGARLFSAVTPGAGATKAASRDGALPLVLVALVVLAVVQNVVVRVAVPLVLVTAAIVLFVRGSRRRSSDKAAPRGICVDGHGLFFQPESGPPQNVVPLGEPFGMTLVTSAKRDRMVAVWSSPEGLFYVGSTFEGTARRALGGLFDRAFTAVGDDAALEALGPDGAPLELLPSDFAALVFAVEELDPSCIERLVLSDARGAPLTLDGRELVVGERRFDLNAPLEWRPFVFQEAFGQAVAVYQGTSIRQGGSEAVLVALLPSILPYEFGEESDLDRSLLRDLRLMQAPPEDPPPRDARVAIDRLFVLPVRSALDRAPRASQQPSRARA</sequence>
<feature type="transmembrane region" description="Helical" evidence="1">
    <location>
        <begin position="54"/>
        <end position="87"/>
    </location>
</feature>
<name>A0A4U1J145_9BACT</name>
<keyword evidence="1" id="KW-0472">Membrane</keyword>
<comment type="caution">
    <text evidence="2">The sequence shown here is derived from an EMBL/GenBank/DDBJ whole genome shotgun (WGS) entry which is preliminary data.</text>
</comment>
<dbReference type="EMBL" id="SSMQ01000044">
    <property type="protein sequence ID" value="TKD00780.1"/>
    <property type="molecule type" value="Genomic_DNA"/>
</dbReference>
<reference evidence="2 3" key="1">
    <citation type="submission" date="2019-04" db="EMBL/GenBank/DDBJ databases">
        <authorList>
            <person name="Li Y."/>
            <person name="Wang J."/>
        </authorList>
    </citation>
    <scope>NUCLEOTIDE SEQUENCE [LARGE SCALE GENOMIC DNA]</scope>
    <source>
        <strain evidence="2 3">DSM 14668</strain>
    </source>
</reference>
<organism evidence="2 3">
    <name type="scientific">Polyangium fumosum</name>
    <dbReference type="NCBI Taxonomy" id="889272"/>
    <lineage>
        <taxon>Bacteria</taxon>
        <taxon>Pseudomonadati</taxon>
        <taxon>Myxococcota</taxon>
        <taxon>Polyangia</taxon>
        <taxon>Polyangiales</taxon>
        <taxon>Polyangiaceae</taxon>
        <taxon>Polyangium</taxon>
    </lineage>
</organism>
<protein>
    <submittedName>
        <fullName evidence="2">IMP dehydrogenase</fullName>
    </submittedName>
</protein>
<dbReference type="OrthoDB" id="5502422at2"/>